<keyword evidence="7 9" id="KW-1133">Transmembrane helix</keyword>
<name>H2KUS6_CLOSI</name>
<dbReference type="UniPathway" id="UPA00378"/>
<dbReference type="Pfam" id="PF23358">
    <property type="entry name" value="OST48_MD"/>
    <property type="match status" value="1"/>
</dbReference>
<comment type="subcellular location">
    <subcellularLocation>
        <location evidence="1 9">Endoplasmic reticulum membrane</location>
        <topology evidence="1 9">Single-pass type I membrane protein</topology>
    </subcellularLocation>
</comment>
<dbReference type="InterPro" id="IPR005013">
    <property type="entry name" value="DDOST_48_kDa_subunit"/>
</dbReference>
<evidence type="ECO:0000256" key="1">
    <source>
        <dbReference type="ARBA" id="ARBA00004115"/>
    </source>
</evidence>
<dbReference type="InterPro" id="IPR055457">
    <property type="entry name" value="OST48_N"/>
</dbReference>
<comment type="subunit">
    <text evidence="9">Component of the oligosaccharyltransferase (OST) complex.</text>
</comment>
<dbReference type="GO" id="GO:0016740">
    <property type="term" value="F:transferase activity"/>
    <property type="evidence" value="ECO:0007669"/>
    <property type="project" value="UniProtKB-KW"/>
</dbReference>
<dbReference type="Proteomes" id="UP000008909">
    <property type="component" value="Unassembled WGS sequence"/>
</dbReference>
<dbReference type="Pfam" id="PF03345">
    <property type="entry name" value="OST48_N"/>
    <property type="match status" value="1"/>
</dbReference>
<proteinExistence type="inferred from homology"/>
<comment type="similarity">
    <text evidence="3 9">Belongs to the DDOST 48 kDa subunit family.</text>
</comment>
<dbReference type="GO" id="GO:0018279">
    <property type="term" value="P:protein N-linked glycosylation via asparagine"/>
    <property type="evidence" value="ECO:0007669"/>
    <property type="project" value="UniProtKB-UniRule"/>
</dbReference>
<dbReference type="InterPro" id="IPR055459">
    <property type="entry name" value="OST48_MD"/>
</dbReference>
<dbReference type="PANTHER" id="PTHR10830:SF0">
    <property type="entry name" value="DOLICHYL-DIPHOSPHOOLIGOSACCHARIDE--PROTEIN GLYCOSYLTRANSFERASE 48 KDA SUBUNIT"/>
    <property type="match status" value="1"/>
</dbReference>
<accession>H2KUS6</accession>
<feature type="transmembrane region" description="Helical" evidence="9">
    <location>
        <begin position="482"/>
        <end position="504"/>
    </location>
</feature>
<keyword evidence="13" id="KW-1185">Reference proteome</keyword>
<sequence length="513" mass="58227">MGCSFAVPVSEQRESLNNAVPTVESASNPNIPHYHRLAVAMVGHCMLLLEYLRELRLCTCPLLPFIALFKFSYKTYQEYVDSGWYGYGHRKWKSVEGADRYWRQCHNHGVSSKKSFVVYVLDSYRGYTTTVRVADEASLTLTKYGDYIYKHVIILAPSVSEFGGSISVNELVKFLDDGGNIFVAASSEIGEPIRELGGECGIEFDEEHTAVIDHHHYDIKDDGSHTYLVVPHDNQLKVPVITGESEKKLPFLYRGVGISADPFNPLLISILHAERTSYSYSLNKPVADYPNTVGTNTQLIVALQARNNARAVFTGSLDFLSNEFFTATVEEALSGKKYPGSGNQELMANLLRWFFGESGQLRVVSVEHHRVGEAIAPNQYTIMDNVYYAIKIETKNEKNQWVPYDADDVQLEFVRIDPFIRRTMKHKGGLYSEVLKLPDVYGVFKFVVDYHRLGYTHLTSVVQVPVRPFTHTQYERFIEAAYPYYISAISMVVGLVLFSFVFLYHKDDKEKTV</sequence>
<evidence type="ECO:0000256" key="5">
    <source>
        <dbReference type="ARBA" id="ARBA00022692"/>
    </source>
</evidence>
<comment type="function">
    <text evidence="9">Subunit of the oligosaccharyl transferase (OST) complex that catalyzes the initial transfer of a defined glycan (Glc(3)Man(9)GlcNAc(2) in eukaryotes) from the lipid carrier dolichol-pyrophosphate to an asparagine residue within an Asn-X-Ser/Thr consensus motif in nascent polypeptide chains, the first step in protein N-glycosylation. N-glycosylation occurs cotranslationally and the complex associates with the Sec61 complex at the channel-forming translocon complex that mediates protein translocation across the endoplasmic reticulum (ER).</text>
</comment>
<evidence type="ECO:0000256" key="3">
    <source>
        <dbReference type="ARBA" id="ARBA00008743"/>
    </source>
</evidence>
<comment type="pathway">
    <text evidence="2 9">Protein modification; protein glycosylation.</text>
</comment>
<keyword evidence="5 9" id="KW-0812">Transmembrane</keyword>
<evidence type="ECO:0000256" key="4">
    <source>
        <dbReference type="ARBA" id="ARBA00013350"/>
    </source>
</evidence>
<evidence type="ECO:0000259" key="11">
    <source>
        <dbReference type="Pfam" id="PF23358"/>
    </source>
</evidence>
<evidence type="ECO:0000313" key="12">
    <source>
        <dbReference type="EMBL" id="GAA39304.2"/>
    </source>
</evidence>
<evidence type="ECO:0000256" key="8">
    <source>
        <dbReference type="ARBA" id="ARBA00023136"/>
    </source>
</evidence>
<reference evidence="12" key="1">
    <citation type="journal article" date="2011" name="Genome Biol.">
        <title>The draft genome of the carcinogenic human liver fluke Clonorchis sinensis.</title>
        <authorList>
            <person name="Wang X."/>
            <person name="Chen W."/>
            <person name="Huang Y."/>
            <person name="Sun J."/>
            <person name="Men J."/>
            <person name="Liu H."/>
            <person name="Luo F."/>
            <person name="Guo L."/>
            <person name="Lv X."/>
            <person name="Deng C."/>
            <person name="Zhou C."/>
            <person name="Fan Y."/>
            <person name="Li X."/>
            <person name="Huang L."/>
            <person name="Hu Y."/>
            <person name="Liang C."/>
            <person name="Hu X."/>
            <person name="Xu J."/>
            <person name="Yu X."/>
        </authorList>
    </citation>
    <scope>NUCLEOTIDE SEQUENCE [LARGE SCALE GENOMIC DNA]</scope>
    <source>
        <strain evidence="12">Henan</strain>
    </source>
</reference>
<dbReference type="EMBL" id="DF144172">
    <property type="protein sequence ID" value="GAA39304.2"/>
    <property type="molecule type" value="Genomic_DNA"/>
</dbReference>
<gene>
    <name evidence="12" type="ORF">CLF_110124</name>
</gene>
<feature type="domain" description="OST48 N-terminal" evidence="10">
    <location>
        <begin position="124"/>
        <end position="353"/>
    </location>
</feature>
<evidence type="ECO:0000256" key="6">
    <source>
        <dbReference type="ARBA" id="ARBA00022824"/>
    </source>
</evidence>
<evidence type="ECO:0000256" key="9">
    <source>
        <dbReference type="RuleBase" id="RU361142"/>
    </source>
</evidence>
<keyword evidence="6 9" id="KW-0256">Endoplasmic reticulum</keyword>
<evidence type="ECO:0000259" key="10">
    <source>
        <dbReference type="Pfam" id="PF03345"/>
    </source>
</evidence>
<keyword evidence="12" id="KW-0808">Transferase</keyword>
<feature type="domain" description="OST48 middle" evidence="11">
    <location>
        <begin position="368"/>
        <end position="506"/>
    </location>
</feature>
<evidence type="ECO:0000256" key="7">
    <source>
        <dbReference type="ARBA" id="ARBA00022989"/>
    </source>
</evidence>
<protein>
    <recommendedName>
        <fullName evidence="4 9">Dolichyl-diphosphooligosaccharide--protein glycosyltransferase 48 kDa subunit</fullName>
        <shortName evidence="9">Oligosaccharyl transferase 48 kDa subunit</shortName>
    </recommendedName>
</protein>
<organism evidence="12 13">
    <name type="scientific">Clonorchis sinensis</name>
    <name type="common">Chinese liver fluke</name>
    <dbReference type="NCBI Taxonomy" id="79923"/>
    <lineage>
        <taxon>Eukaryota</taxon>
        <taxon>Metazoa</taxon>
        <taxon>Spiralia</taxon>
        <taxon>Lophotrochozoa</taxon>
        <taxon>Platyhelminthes</taxon>
        <taxon>Trematoda</taxon>
        <taxon>Digenea</taxon>
        <taxon>Opisthorchiida</taxon>
        <taxon>Opisthorchiata</taxon>
        <taxon>Opisthorchiidae</taxon>
        <taxon>Clonorchis</taxon>
    </lineage>
</organism>
<evidence type="ECO:0000313" key="13">
    <source>
        <dbReference type="Proteomes" id="UP000008909"/>
    </source>
</evidence>
<evidence type="ECO:0000256" key="2">
    <source>
        <dbReference type="ARBA" id="ARBA00004922"/>
    </source>
</evidence>
<dbReference type="PANTHER" id="PTHR10830">
    <property type="entry name" value="DOLICHYL-DIPHOSPHOOLIGOSACCHARIDE--PROTEIN GLYCOSYLTRANSFERASE 48 KDA SUBUNIT"/>
    <property type="match status" value="1"/>
</dbReference>
<dbReference type="GO" id="GO:0008250">
    <property type="term" value="C:oligosaccharyltransferase complex"/>
    <property type="evidence" value="ECO:0007669"/>
    <property type="project" value="TreeGrafter"/>
</dbReference>
<dbReference type="AlphaFoldDB" id="H2KUS6"/>
<keyword evidence="8 9" id="KW-0472">Membrane</keyword>